<evidence type="ECO:0000259" key="1">
    <source>
        <dbReference type="PROSITE" id="PS50943"/>
    </source>
</evidence>
<evidence type="ECO:0000313" key="2">
    <source>
        <dbReference type="EMBL" id="XDQ82723.1"/>
    </source>
</evidence>
<dbReference type="Pfam" id="PF19054">
    <property type="entry name" value="DUF5753"/>
    <property type="match status" value="1"/>
</dbReference>
<dbReference type="AlphaFoldDB" id="A0AB39TU02"/>
<sequence>MNRKELDPTSSPRESFGALLRSSREALGWTQQKLAEVMGYSDSYISAVETGRKSTSRDFVRAADKALGTGHTLEIMWVGMRKKGFLEGFPEHAAQEARASEIRVYEPVLVPGLLQTKAYASAIEAAAVDRGNSTPDQADERVRFLLARQRLLKRAEPPVIHAVIDEGVLRRPVGGAATMRAQLDHLAEMASRPYVVFQVAPYSSAEPMPFRSVVTLLTFVDRSVVGYTESADQGYVVREDKTVREWERAYDRLRVEALTRAASLALIRKARKEL</sequence>
<proteinExistence type="predicted"/>
<dbReference type="RefSeq" id="WP_369185016.1">
    <property type="nucleotide sequence ID" value="NZ_CP163445.1"/>
</dbReference>
<dbReference type="SUPFAM" id="SSF47413">
    <property type="entry name" value="lambda repressor-like DNA-binding domains"/>
    <property type="match status" value="1"/>
</dbReference>
<protein>
    <submittedName>
        <fullName evidence="2">Scr1 family TA system antitoxin-like transcriptional regulator</fullName>
    </submittedName>
</protein>
<gene>
    <name evidence="2" type="ORF">AB2U05_31595</name>
</gene>
<reference evidence="2" key="1">
    <citation type="submission" date="2024-07" db="EMBL/GenBank/DDBJ databases">
        <authorList>
            <person name="Yu S.T."/>
        </authorList>
    </citation>
    <scope>NUCLEOTIDE SEQUENCE</scope>
    <source>
        <strain evidence="2">Y1</strain>
    </source>
</reference>
<dbReference type="EMBL" id="CP163445">
    <property type="protein sequence ID" value="XDQ82723.1"/>
    <property type="molecule type" value="Genomic_DNA"/>
</dbReference>
<dbReference type="PROSITE" id="PS50943">
    <property type="entry name" value="HTH_CROC1"/>
    <property type="match status" value="1"/>
</dbReference>
<feature type="domain" description="HTH cro/C1-type" evidence="1">
    <location>
        <begin position="20"/>
        <end position="75"/>
    </location>
</feature>
<dbReference type="Pfam" id="PF13560">
    <property type="entry name" value="HTH_31"/>
    <property type="match status" value="1"/>
</dbReference>
<dbReference type="InterPro" id="IPR043917">
    <property type="entry name" value="DUF5753"/>
</dbReference>
<organism evidence="2">
    <name type="scientific">Streptomyces sp. Y1</name>
    <dbReference type="NCBI Taxonomy" id="3238634"/>
    <lineage>
        <taxon>Bacteria</taxon>
        <taxon>Bacillati</taxon>
        <taxon>Actinomycetota</taxon>
        <taxon>Actinomycetes</taxon>
        <taxon>Kitasatosporales</taxon>
        <taxon>Streptomycetaceae</taxon>
        <taxon>Streptomyces</taxon>
    </lineage>
</organism>
<dbReference type="GO" id="GO:0003677">
    <property type="term" value="F:DNA binding"/>
    <property type="evidence" value="ECO:0007669"/>
    <property type="project" value="InterPro"/>
</dbReference>
<dbReference type="SMART" id="SM00530">
    <property type="entry name" value="HTH_XRE"/>
    <property type="match status" value="1"/>
</dbReference>
<dbReference type="InterPro" id="IPR010982">
    <property type="entry name" value="Lambda_DNA-bd_dom_sf"/>
</dbReference>
<dbReference type="Gene3D" id="1.10.260.40">
    <property type="entry name" value="lambda repressor-like DNA-binding domains"/>
    <property type="match status" value="1"/>
</dbReference>
<dbReference type="CDD" id="cd00093">
    <property type="entry name" value="HTH_XRE"/>
    <property type="match status" value="1"/>
</dbReference>
<dbReference type="InterPro" id="IPR001387">
    <property type="entry name" value="Cro/C1-type_HTH"/>
</dbReference>
<accession>A0AB39TU02</accession>
<name>A0AB39TU02_9ACTN</name>